<dbReference type="Proteomes" id="UP000178526">
    <property type="component" value="Unassembled WGS sequence"/>
</dbReference>
<dbReference type="GO" id="GO:0016779">
    <property type="term" value="F:nucleotidyltransferase activity"/>
    <property type="evidence" value="ECO:0007669"/>
    <property type="project" value="InterPro"/>
</dbReference>
<gene>
    <name evidence="2" type="ORF">A2042_06125</name>
</gene>
<dbReference type="PANTHER" id="PTHR43449:SF1">
    <property type="entry name" value="POLYMERASE BETA NUCLEOTIDYLTRANSFERASE DOMAIN-CONTAINING PROTEIN"/>
    <property type="match status" value="1"/>
</dbReference>
<evidence type="ECO:0000313" key="3">
    <source>
        <dbReference type="Proteomes" id="UP000178526"/>
    </source>
</evidence>
<dbReference type="SUPFAM" id="SSF81301">
    <property type="entry name" value="Nucleotidyltransferase"/>
    <property type="match status" value="1"/>
</dbReference>
<dbReference type="Pfam" id="PF01909">
    <property type="entry name" value="NTP_transf_2"/>
    <property type="match status" value="1"/>
</dbReference>
<evidence type="ECO:0000313" key="2">
    <source>
        <dbReference type="EMBL" id="OGL40761.1"/>
    </source>
</evidence>
<dbReference type="InterPro" id="IPR002934">
    <property type="entry name" value="Polymerase_NTP_transf_dom"/>
</dbReference>
<organism evidence="2 3">
    <name type="scientific">Candidatus Schekmanbacteria bacterium GWA2_38_11</name>
    <dbReference type="NCBI Taxonomy" id="1817876"/>
    <lineage>
        <taxon>Bacteria</taxon>
        <taxon>Candidatus Schekmaniibacteriota</taxon>
    </lineage>
</organism>
<dbReference type="CDD" id="cd05403">
    <property type="entry name" value="NT_KNTase_like"/>
    <property type="match status" value="1"/>
</dbReference>
<sequence length="107" mass="12391">MATITNEFIVEIVGKFLRMIKDANIRIEKAILFGSYPKGKAWKWSDIDVAIVSPDFSGIAFYDSKRLIPFLLKVDTRIELHPFRPEDFTEENDFVKEIIKNGVELKI</sequence>
<dbReference type="InterPro" id="IPR043519">
    <property type="entry name" value="NT_sf"/>
</dbReference>
<dbReference type="Gene3D" id="3.30.460.10">
    <property type="entry name" value="Beta Polymerase, domain 2"/>
    <property type="match status" value="1"/>
</dbReference>
<dbReference type="PANTHER" id="PTHR43449">
    <property type="entry name" value="NUCLEOTIDYLTRANSFERASE"/>
    <property type="match status" value="1"/>
</dbReference>
<accession>A0A1F7RH52</accession>
<evidence type="ECO:0000259" key="1">
    <source>
        <dbReference type="Pfam" id="PF01909"/>
    </source>
</evidence>
<dbReference type="EMBL" id="MGDB01000088">
    <property type="protein sequence ID" value="OGL40761.1"/>
    <property type="molecule type" value="Genomic_DNA"/>
</dbReference>
<proteinExistence type="predicted"/>
<dbReference type="AlphaFoldDB" id="A0A1F7RH52"/>
<reference evidence="2 3" key="1">
    <citation type="journal article" date="2016" name="Nat. Commun.">
        <title>Thousands of microbial genomes shed light on interconnected biogeochemical processes in an aquifer system.</title>
        <authorList>
            <person name="Anantharaman K."/>
            <person name="Brown C.T."/>
            <person name="Hug L.A."/>
            <person name="Sharon I."/>
            <person name="Castelle C.J."/>
            <person name="Probst A.J."/>
            <person name="Thomas B.C."/>
            <person name="Singh A."/>
            <person name="Wilkins M.J."/>
            <person name="Karaoz U."/>
            <person name="Brodie E.L."/>
            <person name="Williams K.H."/>
            <person name="Hubbard S.S."/>
            <person name="Banfield J.F."/>
        </authorList>
    </citation>
    <scope>NUCLEOTIDE SEQUENCE [LARGE SCALE GENOMIC DNA]</scope>
</reference>
<comment type="caution">
    <text evidence="2">The sequence shown here is derived from an EMBL/GenBank/DDBJ whole genome shotgun (WGS) entry which is preliminary data.</text>
</comment>
<feature type="domain" description="Polymerase nucleotidyl transferase" evidence="1">
    <location>
        <begin position="17"/>
        <end position="99"/>
    </location>
</feature>
<protein>
    <recommendedName>
        <fullName evidence="1">Polymerase nucleotidyl transferase domain-containing protein</fullName>
    </recommendedName>
</protein>
<name>A0A1F7RH52_9BACT</name>